<evidence type="ECO:0000256" key="2">
    <source>
        <dbReference type="SAM" id="Phobius"/>
    </source>
</evidence>
<dbReference type="InterPro" id="IPR026466">
    <property type="entry name" value="Fim_isopep_form_D2_dom"/>
</dbReference>
<sequence>MKMRKLLASLAAAATMLSGLALGAGTAMADGSSASDSNGRGVITTDVFFQFKASDPDQWHNRTVKYYKLADYVDYTYSGPFGVQTATGADRAAIKAALQAAMPSDGSLKVPDDNKTDLMAWALQQGALDSEEKPWAGSTRKFAESLAKNTTVTSNLQTITWPNNSDGTSQEGNTNRWVKLPAGVYLFLDTATNGTNSNIGNGSTQDSDHIDDTTGGKVATQSAPIVLASGYVKDGELQSWNNHKDEAYNTVEFKNHVTPVVKTFDDADGTVSTGQDVNYTLTSELPAYTTGFTDYQFSLTDTPGVGQTVNLNYNFTVKVGGKEIRPKDDNNPNGYELKLIGLTAEEEQARKFDGDGTKQFAVDLSKYLQSLTYDAKADLKVAVTYNVTINKQSLTSATVPNSVEVNDNNAKAQDQTTLKLGQFSFVKKTADGISLAGAEFKIAAVKAADGDKAVAFTPTTDMATSASKPATAQGTPEGTVTFSGLADGVYEVTETKVPEGFLGHKDDGANATLGAKFQVTIKGGKAVYFHGTDIYGLSKDSGNADLTGGEITDYSVINVRNVTELPKTGAAGVALFGVLAVLLAGAGVTIFMKSRATKRALRS</sequence>
<dbReference type="InterPro" id="IPR041033">
    <property type="entry name" value="SpaA_PFL_dom_1"/>
</dbReference>
<evidence type="ECO:0000313" key="6">
    <source>
        <dbReference type="Proteomes" id="UP000711736"/>
    </source>
</evidence>
<keyword evidence="6" id="KW-1185">Reference proteome</keyword>
<protein>
    <submittedName>
        <fullName evidence="5">Isopeptide-forming domain-containing fimbrial protein</fullName>
    </submittedName>
</protein>
<dbReference type="InterPro" id="IPR013783">
    <property type="entry name" value="Ig-like_fold"/>
</dbReference>
<keyword evidence="3" id="KW-0732">Signal</keyword>
<accession>A0ABS5UT48</accession>
<feature type="transmembrane region" description="Helical" evidence="2">
    <location>
        <begin position="570"/>
        <end position="592"/>
    </location>
</feature>
<dbReference type="RefSeq" id="WP_214375467.1">
    <property type="nucleotide sequence ID" value="NZ_JAFEJU010000001.1"/>
</dbReference>
<dbReference type="Gene3D" id="2.60.40.740">
    <property type="match status" value="1"/>
</dbReference>
<dbReference type="EMBL" id="JAFEJU010000001">
    <property type="protein sequence ID" value="MBT1174216.1"/>
    <property type="molecule type" value="Genomic_DNA"/>
</dbReference>
<dbReference type="NCBIfam" id="TIGR01167">
    <property type="entry name" value="LPXTG_anchor"/>
    <property type="match status" value="1"/>
</dbReference>
<keyword evidence="2" id="KW-0812">Transmembrane</keyword>
<dbReference type="Proteomes" id="UP000711736">
    <property type="component" value="Unassembled WGS sequence"/>
</dbReference>
<reference evidence="5 6" key="1">
    <citation type="journal article" date="2021" name="Environ. Microbiol.">
        <title>Genetic insights into the dark matter of the mammalian gut microbiota through targeted genome reconstruction.</title>
        <authorList>
            <person name="Lugli G.A."/>
            <person name="Alessandri G."/>
            <person name="Milani C."/>
            <person name="Viappiani A."/>
            <person name="Fontana F."/>
            <person name="Tarracchini C."/>
            <person name="Mancabelli L."/>
            <person name="Argentini C."/>
            <person name="Ruiz L."/>
            <person name="Margolles A."/>
            <person name="van Sinderen D."/>
            <person name="Turroni F."/>
            <person name="Ventura M."/>
        </authorList>
    </citation>
    <scope>NUCLEOTIDE SEQUENCE [LARGE SCALE GENOMIC DNA]</scope>
    <source>
        <strain evidence="5 6">LC6</strain>
    </source>
</reference>
<feature type="chain" id="PRO_5045993173" evidence="3">
    <location>
        <begin position="30"/>
        <end position="603"/>
    </location>
</feature>
<keyword evidence="2" id="KW-0472">Membrane</keyword>
<feature type="signal peptide" evidence="3">
    <location>
        <begin position="1"/>
        <end position="29"/>
    </location>
</feature>
<keyword evidence="2" id="KW-1133">Transmembrane helix</keyword>
<dbReference type="Gene3D" id="2.60.40.10">
    <property type="entry name" value="Immunoglobulins"/>
    <property type="match status" value="1"/>
</dbReference>
<comment type="caution">
    <text evidence="5">The sequence shown here is derived from an EMBL/GenBank/DDBJ whole genome shotgun (WGS) entry which is preliminary data.</text>
</comment>
<organism evidence="5 6">
    <name type="scientific">Bifidobacterium colobi</name>
    <dbReference type="NCBI Taxonomy" id="2809026"/>
    <lineage>
        <taxon>Bacteria</taxon>
        <taxon>Bacillati</taxon>
        <taxon>Actinomycetota</taxon>
        <taxon>Actinomycetes</taxon>
        <taxon>Bifidobacteriales</taxon>
        <taxon>Bifidobacteriaceae</taxon>
        <taxon>Bifidobacterium</taxon>
    </lineage>
</organism>
<dbReference type="Pfam" id="PF17802">
    <property type="entry name" value="SpaA"/>
    <property type="match status" value="1"/>
</dbReference>
<gene>
    <name evidence="5" type="ORF">JS530_01590</name>
</gene>
<evidence type="ECO:0000256" key="3">
    <source>
        <dbReference type="SAM" id="SignalP"/>
    </source>
</evidence>
<evidence type="ECO:0000259" key="4">
    <source>
        <dbReference type="Pfam" id="PF17802"/>
    </source>
</evidence>
<feature type="region of interest" description="Disordered" evidence="1">
    <location>
        <begin position="197"/>
        <end position="216"/>
    </location>
</feature>
<evidence type="ECO:0000313" key="5">
    <source>
        <dbReference type="EMBL" id="MBT1174216.1"/>
    </source>
</evidence>
<dbReference type="NCBIfam" id="TIGR04226">
    <property type="entry name" value="RrgB_K2N_iso_D2"/>
    <property type="match status" value="1"/>
</dbReference>
<evidence type="ECO:0000256" key="1">
    <source>
        <dbReference type="SAM" id="MobiDB-lite"/>
    </source>
</evidence>
<name>A0ABS5UT48_9BIFI</name>
<feature type="domain" description="SpaA-like prealbumin fold" evidence="4">
    <location>
        <begin position="423"/>
        <end position="503"/>
    </location>
</feature>
<proteinExistence type="predicted"/>